<evidence type="ECO:0000256" key="2">
    <source>
        <dbReference type="SAM" id="SignalP"/>
    </source>
</evidence>
<evidence type="ECO:0000313" key="4">
    <source>
        <dbReference type="Proteomes" id="UP000730591"/>
    </source>
</evidence>
<evidence type="ECO:0000313" key="3">
    <source>
        <dbReference type="EMBL" id="NJP53658.1"/>
    </source>
</evidence>
<protein>
    <recommendedName>
        <fullName evidence="5">Lipoprotein</fullName>
    </recommendedName>
</protein>
<organism evidence="3 4">
    <name type="scientific">Streptomyces composti</name>
    <dbReference type="NCBI Taxonomy" id="2720025"/>
    <lineage>
        <taxon>Bacteria</taxon>
        <taxon>Bacillati</taxon>
        <taxon>Actinomycetota</taxon>
        <taxon>Actinomycetes</taxon>
        <taxon>Kitasatosporales</taxon>
        <taxon>Streptomycetaceae</taxon>
        <taxon>Streptomyces</taxon>
    </lineage>
</organism>
<evidence type="ECO:0008006" key="5">
    <source>
        <dbReference type="Google" id="ProtNLM"/>
    </source>
</evidence>
<accession>A0ABX1AAY0</accession>
<comment type="caution">
    <text evidence="3">The sequence shown here is derived from an EMBL/GenBank/DDBJ whole genome shotgun (WGS) entry which is preliminary data.</text>
</comment>
<feature type="region of interest" description="Disordered" evidence="1">
    <location>
        <begin position="35"/>
        <end position="65"/>
    </location>
</feature>
<proteinExistence type="predicted"/>
<feature type="compositionally biased region" description="Low complexity" evidence="1">
    <location>
        <begin position="44"/>
        <end position="55"/>
    </location>
</feature>
<keyword evidence="2" id="KW-0732">Signal</keyword>
<reference evidence="3 4" key="1">
    <citation type="submission" date="2020-03" db="EMBL/GenBank/DDBJ databases">
        <title>WGS of actinomycetes isolated from Thailand.</title>
        <authorList>
            <person name="Thawai C."/>
        </authorList>
    </citation>
    <scope>NUCLEOTIDE SEQUENCE [LARGE SCALE GENOMIC DNA]</scope>
    <source>
        <strain evidence="3 4">SBST2-5</strain>
    </source>
</reference>
<evidence type="ECO:0000256" key="1">
    <source>
        <dbReference type="SAM" id="MobiDB-lite"/>
    </source>
</evidence>
<dbReference type="Proteomes" id="UP000730591">
    <property type="component" value="Unassembled WGS sequence"/>
</dbReference>
<dbReference type="RefSeq" id="WP_167998491.1">
    <property type="nucleotide sequence ID" value="NZ_JAATEM010000043.1"/>
</dbReference>
<dbReference type="EMBL" id="JAATEM010000043">
    <property type="protein sequence ID" value="NJP53658.1"/>
    <property type="molecule type" value="Genomic_DNA"/>
</dbReference>
<sequence length="270" mass="28194">MTPAPAAARALAASALSLTTLLTIAACTAETHRAGLPAGVPDETTATASRSAAPAGKQPSAAPPAGLNEAQARAALITELDLGEPWVPTRGVATWRDGLLRAQVEEDAAHCQKLMDVLYTEELFGAPAGTSAVTTLDDAYNGSQLRYQVAAFRPGDVDRTLQWLRTMPEACGEFAARTARAGTQGVEVEELELPEAGDARAAVRVTMTGETADGEPTYLTVDLAALRVGEDTVTLTNGGYGEVAPEVTRGVVELGADRLAEIRRQGRLEV</sequence>
<feature type="chain" id="PRO_5046325151" description="Lipoprotein" evidence="2">
    <location>
        <begin position="26"/>
        <end position="270"/>
    </location>
</feature>
<name>A0ABX1AAY0_9ACTN</name>
<keyword evidence="4" id="KW-1185">Reference proteome</keyword>
<gene>
    <name evidence="3" type="ORF">HCJ93_27225</name>
</gene>
<feature type="signal peptide" evidence="2">
    <location>
        <begin position="1"/>
        <end position="25"/>
    </location>
</feature>